<organism evidence="1 2">
    <name type="scientific">Rivihabitans pingtungensis</name>
    <dbReference type="NCBI Taxonomy" id="1054498"/>
    <lineage>
        <taxon>Bacteria</taxon>
        <taxon>Pseudomonadati</taxon>
        <taxon>Pseudomonadota</taxon>
        <taxon>Betaproteobacteria</taxon>
        <taxon>Neisseriales</taxon>
        <taxon>Aquaspirillaceae</taxon>
        <taxon>Rivihabitans</taxon>
    </lineage>
</organism>
<gene>
    <name evidence="1" type="ORF">DFR34_1262</name>
</gene>
<dbReference type="EMBL" id="QJKI01000026">
    <property type="protein sequence ID" value="PXX75229.1"/>
    <property type="molecule type" value="Genomic_DNA"/>
</dbReference>
<name>A0A318KDC8_9NEIS</name>
<reference evidence="1 2" key="1">
    <citation type="submission" date="2018-05" db="EMBL/GenBank/DDBJ databases">
        <title>Genomic Encyclopedia of Type Strains, Phase IV (KMG-IV): sequencing the most valuable type-strain genomes for metagenomic binning, comparative biology and taxonomic classification.</title>
        <authorList>
            <person name="Goeker M."/>
        </authorList>
    </citation>
    <scope>NUCLEOTIDE SEQUENCE [LARGE SCALE GENOMIC DNA]</scope>
    <source>
        <strain evidence="1 2">DSM 29661</strain>
    </source>
</reference>
<dbReference type="AlphaFoldDB" id="A0A318KDC8"/>
<evidence type="ECO:0000313" key="1">
    <source>
        <dbReference type="EMBL" id="PXX75229.1"/>
    </source>
</evidence>
<dbReference type="InterPro" id="IPR002347">
    <property type="entry name" value="SDR_fam"/>
</dbReference>
<sequence length="73" mass="7766">MPAEQRTALVTGGNGGLGEAIARALHDAGHTVIVVHSPGGPLSAYCAQRTRPWQFPVTPCVQVTRLRPPFFDS</sequence>
<comment type="caution">
    <text evidence="1">The sequence shown here is derived from an EMBL/GenBank/DDBJ whole genome shotgun (WGS) entry which is preliminary data.</text>
</comment>
<dbReference type="Proteomes" id="UP000247555">
    <property type="component" value="Unassembled WGS sequence"/>
</dbReference>
<proteinExistence type="predicted"/>
<evidence type="ECO:0000313" key="2">
    <source>
        <dbReference type="Proteomes" id="UP000247555"/>
    </source>
</evidence>
<dbReference type="RefSeq" id="WP_373277977.1">
    <property type="nucleotide sequence ID" value="NZ_QJKI01000026.1"/>
</dbReference>
<dbReference type="Pfam" id="PF00106">
    <property type="entry name" value="adh_short"/>
    <property type="match status" value="1"/>
</dbReference>
<accession>A0A318KDC8</accession>
<dbReference type="Gene3D" id="3.40.50.720">
    <property type="entry name" value="NAD(P)-binding Rossmann-like Domain"/>
    <property type="match status" value="1"/>
</dbReference>
<dbReference type="SUPFAM" id="SSF51735">
    <property type="entry name" value="NAD(P)-binding Rossmann-fold domains"/>
    <property type="match status" value="1"/>
</dbReference>
<keyword evidence="2" id="KW-1185">Reference proteome</keyword>
<protein>
    <submittedName>
        <fullName evidence="1">Short subunit dehydrogenase</fullName>
    </submittedName>
</protein>
<dbReference type="InterPro" id="IPR036291">
    <property type="entry name" value="NAD(P)-bd_dom_sf"/>
</dbReference>